<gene>
    <name evidence="1" type="ORF">CPELLU_LOCUS2649</name>
</gene>
<dbReference type="InterPro" id="IPR027417">
    <property type="entry name" value="P-loop_NTPase"/>
</dbReference>
<sequence length="311" mass="35513">MRPELLWEKHILALSDDILEAHNNTDQHNRALKHLESILLKHRMRLENFPNMPIPILLLEELFQQNYLIIEELQYDIELFQHRVSELHPHLNSEQLTIYNAVILAVENLNPKIFFIDGPDDTATFGIVVLLLEEGCTAHSLFKILIVLNEDSTSEDASNPQNFTDWLLKLGKNHITQIAEGSCIILPEDIVLSSNNIEGLISFVYSDLPIYAGACIFLPYITLTPSNSDLPFMLMCWQFPIQPAFAMIINKAQGQTLNRVGIYLQTLVFSHGQLYVAYSRITFKQNLKILTLDRHEGAGCTKNIVYSEVLQ</sequence>
<evidence type="ECO:0000313" key="1">
    <source>
        <dbReference type="EMBL" id="CAG8505261.1"/>
    </source>
</evidence>
<reference evidence="1" key="1">
    <citation type="submission" date="2021-06" db="EMBL/GenBank/DDBJ databases">
        <authorList>
            <person name="Kallberg Y."/>
            <person name="Tangrot J."/>
            <person name="Rosling A."/>
        </authorList>
    </citation>
    <scope>NUCLEOTIDE SEQUENCE</scope>
    <source>
        <strain evidence="1">FL966</strain>
    </source>
</reference>
<keyword evidence="2" id="KW-1185">Reference proteome</keyword>
<name>A0A9N8ZS39_9GLOM</name>
<dbReference type="PANTHER" id="PTHR10492:SF57">
    <property type="entry name" value="ATP-DEPENDENT DNA HELICASE"/>
    <property type="match status" value="1"/>
</dbReference>
<dbReference type="PANTHER" id="PTHR10492">
    <property type="match status" value="1"/>
</dbReference>
<organism evidence="1 2">
    <name type="scientific">Cetraspora pellucida</name>
    <dbReference type="NCBI Taxonomy" id="1433469"/>
    <lineage>
        <taxon>Eukaryota</taxon>
        <taxon>Fungi</taxon>
        <taxon>Fungi incertae sedis</taxon>
        <taxon>Mucoromycota</taxon>
        <taxon>Glomeromycotina</taxon>
        <taxon>Glomeromycetes</taxon>
        <taxon>Diversisporales</taxon>
        <taxon>Gigasporaceae</taxon>
        <taxon>Cetraspora</taxon>
    </lineage>
</organism>
<comment type="caution">
    <text evidence="1">The sequence shown here is derived from an EMBL/GenBank/DDBJ whole genome shotgun (WGS) entry which is preliminary data.</text>
</comment>
<proteinExistence type="predicted"/>
<dbReference type="Proteomes" id="UP000789759">
    <property type="component" value="Unassembled WGS sequence"/>
</dbReference>
<dbReference type="OrthoDB" id="3691720at2759"/>
<dbReference type="SUPFAM" id="SSF52540">
    <property type="entry name" value="P-loop containing nucleoside triphosphate hydrolases"/>
    <property type="match status" value="1"/>
</dbReference>
<dbReference type="EMBL" id="CAJVQA010001174">
    <property type="protein sequence ID" value="CAG8505261.1"/>
    <property type="molecule type" value="Genomic_DNA"/>
</dbReference>
<dbReference type="AlphaFoldDB" id="A0A9N8ZS39"/>
<protein>
    <submittedName>
        <fullName evidence="1">22279_t:CDS:1</fullName>
    </submittedName>
</protein>
<accession>A0A9N8ZS39</accession>
<evidence type="ECO:0000313" key="2">
    <source>
        <dbReference type="Proteomes" id="UP000789759"/>
    </source>
</evidence>
<dbReference type="CDD" id="cd18809">
    <property type="entry name" value="SF1_C_RecD"/>
    <property type="match status" value="1"/>
</dbReference>